<dbReference type="Proteomes" id="UP000199187">
    <property type="component" value="Unassembled WGS sequence"/>
</dbReference>
<name>A0A1I6Y305_9ENTR</name>
<feature type="transmembrane region" description="Helical" evidence="1">
    <location>
        <begin position="24"/>
        <end position="50"/>
    </location>
</feature>
<keyword evidence="1" id="KW-0812">Transmembrane</keyword>
<keyword evidence="3" id="KW-1185">Reference proteome</keyword>
<organism evidence="2 3">
    <name type="scientific">Kosakonia arachidis</name>
    <dbReference type="NCBI Taxonomy" id="551989"/>
    <lineage>
        <taxon>Bacteria</taxon>
        <taxon>Pseudomonadati</taxon>
        <taxon>Pseudomonadota</taxon>
        <taxon>Gammaproteobacteria</taxon>
        <taxon>Enterobacterales</taxon>
        <taxon>Enterobacteriaceae</taxon>
        <taxon>Kosakonia</taxon>
    </lineage>
</organism>
<accession>A0A1I6Y305</accession>
<proteinExistence type="predicted"/>
<evidence type="ECO:0000313" key="2">
    <source>
        <dbReference type="EMBL" id="SFT44898.1"/>
    </source>
</evidence>
<protein>
    <submittedName>
        <fullName evidence="2">Uncharacterized protein</fullName>
    </submittedName>
</protein>
<evidence type="ECO:0000313" key="3">
    <source>
        <dbReference type="Proteomes" id="UP000199187"/>
    </source>
</evidence>
<keyword evidence="1" id="KW-0472">Membrane</keyword>
<keyword evidence="1" id="KW-1133">Transmembrane helix</keyword>
<dbReference type="AlphaFoldDB" id="A0A1I6Y305"/>
<reference evidence="3" key="1">
    <citation type="submission" date="2016-10" db="EMBL/GenBank/DDBJ databases">
        <authorList>
            <person name="Varghese N."/>
            <person name="Submissions S."/>
        </authorList>
    </citation>
    <scope>NUCLEOTIDE SEQUENCE [LARGE SCALE GENOMIC DNA]</scope>
    <source>
        <strain evidence="3">Ah-143</strain>
    </source>
</reference>
<dbReference type="EMBL" id="FPAU01000001">
    <property type="protein sequence ID" value="SFT44898.1"/>
    <property type="molecule type" value="Genomic_DNA"/>
</dbReference>
<sequence>MQLFSYDSESSLSLFLPYLTNKTYLVVLKGFNVTRIIFNSAISIIFHLYLNVRSLSQNTISNCVKVRSNLF</sequence>
<gene>
    <name evidence="2" type="ORF">SAMN05192562_101321</name>
</gene>
<evidence type="ECO:0000256" key="1">
    <source>
        <dbReference type="SAM" id="Phobius"/>
    </source>
</evidence>